<dbReference type="RefSeq" id="WP_156227829.1">
    <property type="nucleotide sequence ID" value="NZ_CP046415.1"/>
</dbReference>
<comment type="catalytic activity">
    <reaction evidence="6 9">
        <text>(2S)-2-hydroxy-3-oxobutyl phosphate + 5-amino-6-(D-ribitylamino)uracil = 6,7-dimethyl-8-(1-D-ribityl)lumazine + phosphate + 2 H2O + H(+)</text>
        <dbReference type="Rhea" id="RHEA:26152"/>
        <dbReference type="ChEBI" id="CHEBI:15377"/>
        <dbReference type="ChEBI" id="CHEBI:15378"/>
        <dbReference type="ChEBI" id="CHEBI:15934"/>
        <dbReference type="ChEBI" id="CHEBI:43474"/>
        <dbReference type="ChEBI" id="CHEBI:58201"/>
        <dbReference type="ChEBI" id="CHEBI:58830"/>
        <dbReference type="EC" id="2.5.1.78"/>
    </reaction>
</comment>
<evidence type="ECO:0000256" key="1">
    <source>
        <dbReference type="ARBA" id="ARBA00004917"/>
    </source>
</evidence>
<dbReference type="Pfam" id="PF00885">
    <property type="entry name" value="DMRL_synthase"/>
    <property type="match status" value="1"/>
</dbReference>
<dbReference type="CDD" id="cd09209">
    <property type="entry name" value="Lumazine_synthase-I"/>
    <property type="match status" value="1"/>
</dbReference>
<evidence type="ECO:0000256" key="8">
    <source>
        <dbReference type="ARBA" id="ARBA00072606"/>
    </source>
</evidence>
<organism evidence="10 11">
    <name type="scientific">Guyparkeria halophila</name>
    <dbReference type="NCBI Taxonomy" id="47960"/>
    <lineage>
        <taxon>Bacteria</taxon>
        <taxon>Pseudomonadati</taxon>
        <taxon>Pseudomonadota</taxon>
        <taxon>Gammaproteobacteria</taxon>
        <taxon>Chromatiales</taxon>
        <taxon>Thioalkalibacteraceae</taxon>
        <taxon>Guyparkeria</taxon>
    </lineage>
</organism>
<feature type="binding site" evidence="9">
    <location>
        <position position="116"/>
    </location>
    <ligand>
        <name>5-amino-6-(D-ribitylamino)uracil</name>
        <dbReference type="ChEBI" id="CHEBI:15934"/>
    </ligand>
</feature>
<keyword evidence="4 9" id="KW-0686">Riboflavin biosynthesis</keyword>
<dbReference type="KEGG" id="ghl:GM160_02300"/>
<dbReference type="AlphaFoldDB" id="A0A6I6D145"/>
<dbReference type="HAMAP" id="MF_00178">
    <property type="entry name" value="Lumazine_synth"/>
    <property type="match status" value="1"/>
</dbReference>
<dbReference type="GO" id="GO:0009231">
    <property type="term" value="P:riboflavin biosynthetic process"/>
    <property type="evidence" value="ECO:0007669"/>
    <property type="project" value="UniProtKB-UniRule"/>
</dbReference>
<dbReference type="GO" id="GO:0005829">
    <property type="term" value="C:cytosol"/>
    <property type="evidence" value="ECO:0007669"/>
    <property type="project" value="TreeGrafter"/>
</dbReference>
<proteinExistence type="inferred from homology"/>
<keyword evidence="11" id="KW-1185">Reference proteome</keyword>
<evidence type="ECO:0000256" key="2">
    <source>
        <dbReference type="ARBA" id="ARBA00007424"/>
    </source>
</evidence>
<evidence type="ECO:0000256" key="4">
    <source>
        <dbReference type="ARBA" id="ARBA00022619"/>
    </source>
</evidence>
<evidence type="ECO:0000256" key="5">
    <source>
        <dbReference type="ARBA" id="ARBA00022679"/>
    </source>
</evidence>
<dbReference type="FunFam" id="3.40.50.960:FF:000001">
    <property type="entry name" value="6,7-dimethyl-8-ribityllumazine synthase"/>
    <property type="match status" value="1"/>
</dbReference>
<dbReference type="PANTHER" id="PTHR21058">
    <property type="entry name" value="6,7-DIMETHYL-8-RIBITYLLUMAZINE SYNTHASE DMRL SYNTHASE LUMAZINE SYNTHASE"/>
    <property type="match status" value="1"/>
</dbReference>
<dbReference type="NCBIfam" id="NF000812">
    <property type="entry name" value="PRK00061.1-4"/>
    <property type="match status" value="1"/>
</dbReference>
<name>A0A6I6D145_9GAMM</name>
<dbReference type="Gene3D" id="3.40.50.960">
    <property type="entry name" value="Lumazine/riboflavin synthase"/>
    <property type="match status" value="1"/>
</dbReference>
<evidence type="ECO:0000256" key="9">
    <source>
        <dbReference type="HAMAP-Rule" id="MF_00178"/>
    </source>
</evidence>
<comment type="pathway">
    <text evidence="1 9">Cofactor biosynthesis; riboflavin biosynthesis; riboflavin from 2-hydroxy-3-oxobutyl phosphate and 5-amino-6-(D-ribitylamino)uracil: step 1/2.</text>
</comment>
<comment type="function">
    <text evidence="7 9">Catalyzes the formation of 6,7-dimethyl-8-ribityllumazine by condensation of 5-amino-6-(D-ribitylamino)uracil with 3,4-dihydroxy-2-butanone 4-phosphate. This is the penultimate step in the biosynthesis of riboflavin.</text>
</comment>
<feature type="binding site" evidence="9">
    <location>
        <position position="25"/>
    </location>
    <ligand>
        <name>5-amino-6-(D-ribitylamino)uracil</name>
        <dbReference type="ChEBI" id="CHEBI:15934"/>
    </ligand>
</feature>
<feature type="binding site" evidence="9">
    <location>
        <position position="130"/>
    </location>
    <ligand>
        <name>(2S)-2-hydroxy-3-oxobutyl phosphate</name>
        <dbReference type="ChEBI" id="CHEBI:58830"/>
    </ligand>
</feature>
<feature type="binding site" evidence="9">
    <location>
        <begin position="83"/>
        <end position="85"/>
    </location>
    <ligand>
        <name>5-amino-6-(D-ribitylamino)uracil</name>
        <dbReference type="ChEBI" id="CHEBI:15934"/>
    </ligand>
</feature>
<dbReference type="NCBIfam" id="TIGR00114">
    <property type="entry name" value="lumazine-synth"/>
    <property type="match status" value="1"/>
</dbReference>
<sequence length="160" mass="16837">MNDVQVIEGGLTARAGRYAIVATRWNAQVVDRLRDGAIDTLRRHGIDPTQITVVMAPGSFELPLVAQRVAASEKFDAIICLGAVIRGATPHFDYVAGEAAKGIAGVATDFDMPVIFGVLTTDTVDQAMERAGSKAGNKGAEAAATAIEMVNLLDQIDQIA</sequence>
<accession>A0A6I6D145</accession>
<evidence type="ECO:0000313" key="11">
    <source>
        <dbReference type="Proteomes" id="UP000427716"/>
    </source>
</evidence>
<evidence type="ECO:0000256" key="3">
    <source>
        <dbReference type="ARBA" id="ARBA00012664"/>
    </source>
</evidence>
<dbReference type="PANTHER" id="PTHR21058:SF0">
    <property type="entry name" value="6,7-DIMETHYL-8-RIBITYLLUMAZINE SYNTHASE"/>
    <property type="match status" value="1"/>
</dbReference>
<dbReference type="GO" id="GO:0000906">
    <property type="term" value="F:6,7-dimethyl-8-ribityllumazine synthase activity"/>
    <property type="evidence" value="ECO:0007669"/>
    <property type="project" value="UniProtKB-UniRule"/>
</dbReference>
<evidence type="ECO:0000313" key="10">
    <source>
        <dbReference type="EMBL" id="QGT77817.1"/>
    </source>
</evidence>
<dbReference type="EMBL" id="CP046415">
    <property type="protein sequence ID" value="QGT77817.1"/>
    <property type="molecule type" value="Genomic_DNA"/>
</dbReference>
<feature type="binding site" evidence="9">
    <location>
        <begin position="59"/>
        <end position="61"/>
    </location>
    <ligand>
        <name>5-amino-6-(D-ribitylamino)uracil</name>
        <dbReference type="ChEBI" id="CHEBI:15934"/>
    </ligand>
</feature>
<dbReference type="EC" id="2.5.1.78" evidence="3 9"/>
<comment type="similarity">
    <text evidence="2 9">Belongs to the DMRL synthase family.</text>
</comment>
<protein>
    <recommendedName>
        <fullName evidence="8 9">6,7-dimethyl-8-ribityllumazine synthase</fullName>
        <shortName evidence="9">DMRL synthase</shortName>
        <shortName evidence="9">LS</shortName>
        <shortName evidence="9">Lumazine synthase</shortName>
        <ecNumber evidence="3 9">2.5.1.78</ecNumber>
    </recommendedName>
</protein>
<feature type="binding site" evidence="9">
    <location>
        <begin position="88"/>
        <end position="89"/>
    </location>
    <ligand>
        <name>(2S)-2-hydroxy-3-oxobutyl phosphate</name>
        <dbReference type="ChEBI" id="CHEBI:58830"/>
    </ligand>
</feature>
<evidence type="ECO:0000256" key="6">
    <source>
        <dbReference type="ARBA" id="ARBA00048785"/>
    </source>
</evidence>
<gene>
    <name evidence="10" type="primary">ribE</name>
    <name evidence="9" type="synonym">ribH</name>
    <name evidence="10" type="ORF">GM160_02300</name>
</gene>
<dbReference type="InterPro" id="IPR002180">
    <property type="entry name" value="LS/RS"/>
</dbReference>
<dbReference type="SUPFAM" id="SSF52121">
    <property type="entry name" value="Lumazine synthase"/>
    <property type="match status" value="1"/>
</dbReference>
<dbReference type="UniPathway" id="UPA00275">
    <property type="reaction ID" value="UER00404"/>
</dbReference>
<evidence type="ECO:0000256" key="7">
    <source>
        <dbReference type="ARBA" id="ARBA00058151"/>
    </source>
</evidence>
<keyword evidence="5 9" id="KW-0808">Transferase</keyword>
<comment type="subunit">
    <text evidence="9">Forms an icosahedral capsid composed of 60 subunits, arranged as a dodecamer of pentamers.</text>
</comment>
<reference evidence="10 11" key="1">
    <citation type="submission" date="2019-11" db="EMBL/GenBank/DDBJ databases">
        <authorList>
            <person name="Zhang J."/>
            <person name="Sun C."/>
        </authorList>
    </citation>
    <scope>NUCLEOTIDE SEQUENCE [LARGE SCALE GENOMIC DNA]</scope>
    <source>
        <strain evidence="11">sp2</strain>
    </source>
</reference>
<dbReference type="InterPro" id="IPR034964">
    <property type="entry name" value="LS"/>
</dbReference>
<feature type="active site" description="Proton donor" evidence="9">
    <location>
        <position position="91"/>
    </location>
</feature>
<dbReference type="InterPro" id="IPR036467">
    <property type="entry name" value="LS/RS_sf"/>
</dbReference>
<dbReference type="Proteomes" id="UP000427716">
    <property type="component" value="Chromosome"/>
</dbReference>
<dbReference type="GO" id="GO:0009349">
    <property type="term" value="C:riboflavin synthase complex"/>
    <property type="evidence" value="ECO:0007669"/>
    <property type="project" value="UniProtKB-UniRule"/>
</dbReference>